<sequence length="120" mass="12844">MAKSKKVEARERARAAKARVDARRAARDEQISEAQTAYYIAVADRDVALESVATAEQDMALSVSKLKDTLGVRPEEIAELCEITQAEVRALSKRGRQSTPSGTETAAEPAGEAPAESDVA</sequence>
<reference evidence="2 3" key="1">
    <citation type="submission" date="2019-06" db="EMBL/GenBank/DDBJ databases">
        <title>Sequencing the genomes of 1000 actinobacteria strains.</title>
        <authorList>
            <person name="Klenk H.-P."/>
        </authorList>
    </citation>
    <scope>NUCLEOTIDE SEQUENCE [LARGE SCALE GENOMIC DNA]</scope>
    <source>
        <strain evidence="2 3">DSM 18935</strain>
    </source>
</reference>
<keyword evidence="3" id="KW-1185">Reference proteome</keyword>
<dbReference type="EMBL" id="VIUW01000006">
    <property type="protein sequence ID" value="TWD13062.1"/>
    <property type="molecule type" value="Genomic_DNA"/>
</dbReference>
<dbReference type="Proteomes" id="UP000315628">
    <property type="component" value="Unassembled WGS sequence"/>
</dbReference>
<evidence type="ECO:0000256" key="1">
    <source>
        <dbReference type="SAM" id="MobiDB-lite"/>
    </source>
</evidence>
<organism evidence="2 3">
    <name type="scientific">Marihabitans asiaticum</name>
    <dbReference type="NCBI Taxonomy" id="415218"/>
    <lineage>
        <taxon>Bacteria</taxon>
        <taxon>Bacillati</taxon>
        <taxon>Actinomycetota</taxon>
        <taxon>Actinomycetes</taxon>
        <taxon>Micrococcales</taxon>
        <taxon>Intrasporangiaceae</taxon>
        <taxon>Marihabitans</taxon>
    </lineage>
</organism>
<feature type="region of interest" description="Disordered" evidence="1">
    <location>
        <begin position="89"/>
        <end position="120"/>
    </location>
</feature>
<evidence type="ECO:0000313" key="2">
    <source>
        <dbReference type="EMBL" id="TWD13062.1"/>
    </source>
</evidence>
<gene>
    <name evidence="2" type="ORF">FB557_2829</name>
</gene>
<feature type="compositionally biased region" description="Low complexity" evidence="1">
    <location>
        <begin position="102"/>
        <end position="120"/>
    </location>
</feature>
<accession>A0A560W609</accession>
<dbReference type="AlphaFoldDB" id="A0A560W609"/>
<protein>
    <submittedName>
        <fullName evidence="2">Uncharacterized protein</fullName>
    </submittedName>
</protein>
<comment type="caution">
    <text evidence="2">The sequence shown here is derived from an EMBL/GenBank/DDBJ whole genome shotgun (WGS) entry which is preliminary data.</text>
</comment>
<dbReference type="RefSeq" id="WP_144858257.1">
    <property type="nucleotide sequence ID" value="NZ_BAAAYT010000010.1"/>
</dbReference>
<evidence type="ECO:0000313" key="3">
    <source>
        <dbReference type="Proteomes" id="UP000315628"/>
    </source>
</evidence>
<name>A0A560W609_9MICO</name>
<proteinExistence type="predicted"/>